<dbReference type="Pfam" id="PF00293">
    <property type="entry name" value="NUDIX"/>
    <property type="match status" value="1"/>
</dbReference>
<evidence type="ECO:0000256" key="1">
    <source>
        <dbReference type="ARBA" id="ARBA00022801"/>
    </source>
</evidence>
<dbReference type="EC" id="3.6.1.22" evidence="3"/>
<proteinExistence type="predicted"/>
<evidence type="ECO:0000259" key="2">
    <source>
        <dbReference type="PROSITE" id="PS51462"/>
    </source>
</evidence>
<dbReference type="InterPro" id="IPR020084">
    <property type="entry name" value="NUDIX_hydrolase_CS"/>
</dbReference>
<dbReference type="GO" id="GO:0016787">
    <property type="term" value="F:hydrolase activity"/>
    <property type="evidence" value="ECO:0007669"/>
    <property type="project" value="UniProtKB-KW"/>
</dbReference>
<protein>
    <submittedName>
        <fullName evidence="3">NADH pyrophosphatase</fullName>
        <ecNumber evidence="3">3.6.1.22</ecNumber>
    </submittedName>
</protein>
<organism evidence="3">
    <name type="scientific">uncultured marine phage</name>
    <dbReference type="NCBI Taxonomy" id="707152"/>
    <lineage>
        <taxon>Viruses</taxon>
        <taxon>environmental samples</taxon>
    </lineage>
</organism>
<accession>A0A8D9FRA1</accession>
<dbReference type="InterPro" id="IPR000086">
    <property type="entry name" value="NUDIX_hydrolase_dom"/>
</dbReference>
<keyword evidence="1 3" id="KW-0378">Hydrolase</keyword>
<gene>
    <name evidence="3" type="primary">nudC</name>
    <name evidence="3" type="ORF">SLAVMIC_00104</name>
</gene>
<reference evidence="3" key="1">
    <citation type="submission" date="2021-06" db="EMBL/GenBank/DDBJ databases">
        <authorList>
            <person name="Gannon L."/>
            <person name="Redgwell R T."/>
            <person name="Michniewski S."/>
            <person name="Harrison D C."/>
            <person name="Millard A."/>
        </authorList>
    </citation>
    <scope>NUCLEOTIDE SEQUENCE</scope>
</reference>
<sequence>MKKFTKISKNKKKKGDNVLWTNDWVKVVAFEDWTIIEGSDCVVCVPILMDENQVVLRHEYIPTYKKKDGKGYYLSIVAGTIEKGETPEECLRRELVEEAGIVLRDNFPIVFEDSLYLSKGCNSKYNICILPLYRDDFYETYAKGDGSRAEKLSKSVKVNEYNLENLKGSDVITELMLMKVRKHLNL</sequence>
<dbReference type="SUPFAM" id="SSF55811">
    <property type="entry name" value="Nudix"/>
    <property type="match status" value="1"/>
</dbReference>
<feature type="domain" description="Nudix hydrolase" evidence="2">
    <location>
        <begin position="34"/>
        <end position="184"/>
    </location>
</feature>
<evidence type="ECO:0000313" key="3">
    <source>
        <dbReference type="EMBL" id="CAG7579809.1"/>
    </source>
</evidence>
<dbReference type="InterPro" id="IPR015797">
    <property type="entry name" value="NUDIX_hydrolase-like_dom_sf"/>
</dbReference>
<dbReference type="EMBL" id="OU342829">
    <property type="protein sequence ID" value="CAG7579809.1"/>
    <property type="molecule type" value="Genomic_DNA"/>
</dbReference>
<name>A0A8D9FRA1_9VIRU</name>
<dbReference type="PROSITE" id="PS00893">
    <property type="entry name" value="NUDIX_BOX"/>
    <property type="match status" value="1"/>
</dbReference>
<dbReference type="PROSITE" id="PS51462">
    <property type="entry name" value="NUDIX"/>
    <property type="match status" value="1"/>
</dbReference>
<dbReference type="Gene3D" id="3.90.79.10">
    <property type="entry name" value="Nucleoside Triphosphate Pyrophosphohydrolase"/>
    <property type="match status" value="1"/>
</dbReference>